<reference evidence="2 3" key="1">
    <citation type="journal article" date="2013" name="PLoS ONE">
        <title>Assembly-driven community genomics of a hypersaline microbial ecosystem.</title>
        <authorList>
            <person name="Podell S."/>
            <person name="Ugalde J.A."/>
            <person name="Narasingarao P."/>
            <person name="Banfield J.F."/>
            <person name="Heidelberg K.B."/>
            <person name="Allen E.E."/>
        </authorList>
    </citation>
    <scope>NUCLEOTIDE SEQUENCE [LARGE SCALE GENOMIC DNA]</scope>
    <source>
        <strain evidence="3">J07HQW1</strain>
    </source>
</reference>
<evidence type="ECO:0000313" key="2">
    <source>
        <dbReference type="EMBL" id="ERG93453.1"/>
    </source>
</evidence>
<dbReference type="InterPro" id="IPR006311">
    <property type="entry name" value="TAT_signal"/>
</dbReference>
<feature type="region of interest" description="Disordered" evidence="1">
    <location>
        <begin position="186"/>
        <end position="205"/>
    </location>
</feature>
<feature type="compositionally biased region" description="Polar residues" evidence="1">
    <location>
        <begin position="194"/>
        <end position="205"/>
    </location>
</feature>
<accession>U1NA54</accession>
<dbReference type="PROSITE" id="PS51318">
    <property type="entry name" value="TAT"/>
    <property type="match status" value="1"/>
</dbReference>
<evidence type="ECO:0008006" key="4">
    <source>
        <dbReference type="Google" id="ProtNLM"/>
    </source>
</evidence>
<dbReference type="STRING" id="1238424.J07HQW1_03515"/>
<proteinExistence type="predicted"/>
<dbReference type="HOGENOM" id="CLU_1551784_0_0_2"/>
<sequence length="205" mass="21633">MELTRRDVIAALTAAGVSAGAGAMAIEMADFGGSSGESASNTVSPVTRQDGKDTAELTKAVIDLLDAVAAVIYPSSIENRHEFVARYTQARTANRPGYRQGIVDAAVELDAVARDWHDAPYAAVSSSTAETLLDNLGVDTADPVNNGTISEQIRFYLVDDLLYALYTTPTGGRLVGIENPVGHPGGIESYQRAGMTTDSNQHSNE</sequence>
<dbReference type="AlphaFoldDB" id="U1NA54"/>
<gene>
    <name evidence="2" type="ORF">J07HQW1_03515</name>
</gene>
<name>U1NA54_9EURY</name>
<organism evidence="2 3">
    <name type="scientific">Haloquadratum walsbyi J07HQW1</name>
    <dbReference type="NCBI Taxonomy" id="1238424"/>
    <lineage>
        <taxon>Archaea</taxon>
        <taxon>Methanobacteriati</taxon>
        <taxon>Methanobacteriota</taxon>
        <taxon>Stenosarchaea group</taxon>
        <taxon>Halobacteria</taxon>
        <taxon>Halobacteriales</taxon>
        <taxon>Haloferacaceae</taxon>
        <taxon>Haloquadratum</taxon>
    </lineage>
</organism>
<dbReference type="InterPro" id="IPR019546">
    <property type="entry name" value="TAT_signal_bac_arc"/>
</dbReference>
<evidence type="ECO:0000256" key="1">
    <source>
        <dbReference type="SAM" id="MobiDB-lite"/>
    </source>
</evidence>
<dbReference type="EMBL" id="KE356560">
    <property type="protein sequence ID" value="ERG93453.1"/>
    <property type="molecule type" value="Genomic_DNA"/>
</dbReference>
<dbReference type="NCBIfam" id="TIGR01409">
    <property type="entry name" value="TAT_signal_seq"/>
    <property type="match status" value="1"/>
</dbReference>
<dbReference type="Proteomes" id="UP000030649">
    <property type="component" value="Unassembled WGS sequence"/>
</dbReference>
<protein>
    <recommendedName>
        <fullName evidence="4">Gluconate 2-dehydrogenase subunit 3</fullName>
    </recommendedName>
</protein>
<evidence type="ECO:0000313" key="3">
    <source>
        <dbReference type="Proteomes" id="UP000030649"/>
    </source>
</evidence>